<evidence type="ECO:0000313" key="2">
    <source>
        <dbReference type="EMBL" id="AVO44734.1"/>
    </source>
</evidence>
<reference evidence="2 3" key="1">
    <citation type="submission" date="2018-03" db="EMBL/GenBank/DDBJ databases">
        <title>Genome sequencing of Phreatobacter sp.</title>
        <authorList>
            <person name="Kim S.-J."/>
            <person name="Heo J."/>
            <person name="Kwon S.-W."/>
        </authorList>
    </citation>
    <scope>NUCLEOTIDE SEQUENCE [LARGE SCALE GENOMIC DNA]</scope>
    <source>
        <strain evidence="2 3">S-12</strain>
    </source>
</reference>
<keyword evidence="1" id="KW-0732">Signal</keyword>
<protein>
    <recommendedName>
        <fullName evidence="4">DUF192 domain-containing protein</fullName>
    </recommendedName>
</protein>
<dbReference type="KEGG" id="phr:C6569_06485"/>
<sequence>MMIDRRRLLAAALVLPAAPALARGDTGRLTIVTRAGVSHPFVLEIANTPETRSRGLMFRRELPDGRGMLFDFGPRETEVTMWMKNTYIPLDMVFIRANGLINHIAENTTPLSEATISSNGPVKGVLEVIGGTARRLGIAAGDRVEHPFFRG</sequence>
<accession>A0A2S0N989</accession>
<organism evidence="2 3">
    <name type="scientific">Phreatobacter cathodiphilus</name>
    <dbReference type="NCBI Taxonomy" id="1868589"/>
    <lineage>
        <taxon>Bacteria</taxon>
        <taxon>Pseudomonadati</taxon>
        <taxon>Pseudomonadota</taxon>
        <taxon>Alphaproteobacteria</taxon>
        <taxon>Hyphomicrobiales</taxon>
        <taxon>Phreatobacteraceae</taxon>
        <taxon>Phreatobacter</taxon>
    </lineage>
</organism>
<proteinExistence type="predicted"/>
<dbReference type="Gene3D" id="2.60.120.1140">
    <property type="entry name" value="Protein of unknown function DUF192"/>
    <property type="match status" value="1"/>
</dbReference>
<dbReference type="Pfam" id="PF02643">
    <property type="entry name" value="DUF192"/>
    <property type="match status" value="1"/>
</dbReference>
<dbReference type="InterPro" id="IPR003795">
    <property type="entry name" value="DUF192"/>
</dbReference>
<dbReference type="PANTHER" id="PTHR37953:SF1">
    <property type="entry name" value="UPF0127 PROTEIN MJ1496"/>
    <property type="match status" value="1"/>
</dbReference>
<feature type="signal peptide" evidence="1">
    <location>
        <begin position="1"/>
        <end position="22"/>
    </location>
</feature>
<dbReference type="OrthoDB" id="9808290at2"/>
<gene>
    <name evidence="2" type="ORF">C6569_06485</name>
</gene>
<dbReference type="Proteomes" id="UP000237889">
    <property type="component" value="Chromosome"/>
</dbReference>
<evidence type="ECO:0008006" key="4">
    <source>
        <dbReference type="Google" id="ProtNLM"/>
    </source>
</evidence>
<dbReference type="AlphaFoldDB" id="A0A2S0N989"/>
<evidence type="ECO:0000256" key="1">
    <source>
        <dbReference type="SAM" id="SignalP"/>
    </source>
</evidence>
<name>A0A2S0N989_9HYPH</name>
<dbReference type="PANTHER" id="PTHR37953">
    <property type="entry name" value="UPF0127 PROTEIN MJ1496"/>
    <property type="match status" value="1"/>
</dbReference>
<dbReference type="RefSeq" id="WP_106748075.1">
    <property type="nucleotide sequence ID" value="NZ_CP027668.1"/>
</dbReference>
<keyword evidence="3" id="KW-1185">Reference proteome</keyword>
<dbReference type="EMBL" id="CP027668">
    <property type="protein sequence ID" value="AVO44734.1"/>
    <property type="molecule type" value="Genomic_DNA"/>
</dbReference>
<feature type="chain" id="PRO_5015409626" description="DUF192 domain-containing protein" evidence="1">
    <location>
        <begin position="23"/>
        <end position="151"/>
    </location>
</feature>
<dbReference type="InterPro" id="IPR038695">
    <property type="entry name" value="Saro_0823-like_sf"/>
</dbReference>
<evidence type="ECO:0000313" key="3">
    <source>
        <dbReference type="Proteomes" id="UP000237889"/>
    </source>
</evidence>